<dbReference type="EMBL" id="SRLO01000036">
    <property type="protein sequence ID" value="TNN82913.1"/>
    <property type="molecule type" value="Genomic_DNA"/>
</dbReference>
<gene>
    <name evidence="1" type="ORF">EYF80_006870</name>
</gene>
<comment type="caution">
    <text evidence="1">The sequence shown here is derived from an EMBL/GenBank/DDBJ whole genome shotgun (WGS) entry which is preliminary data.</text>
</comment>
<dbReference type="Proteomes" id="UP000314294">
    <property type="component" value="Unassembled WGS sequence"/>
</dbReference>
<evidence type="ECO:0000313" key="2">
    <source>
        <dbReference type="Proteomes" id="UP000314294"/>
    </source>
</evidence>
<name>A0A4Z2J0D4_9TELE</name>
<proteinExistence type="predicted"/>
<protein>
    <submittedName>
        <fullName evidence="1">Uncharacterized protein</fullName>
    </submittedName>
</protein>
<sequence length="151" mass="16833">MDTAIWSAARSHLHCVQFGLCQTAMSHATQMQALIALTHHAAIATQTYYGLSTGTRSITCWRSMQLLTETECSQMIQIHIRGHVKPISSHNRLRDDSDSEKQVEQVTGGSFFRSICFFLLDERQVVSRAAETAEGAVEVNYLTQSEGKQEA</sequence>
<reference evidence="1 2" key="1">
    <citation type="submission" date="2019-03" db="EMBL/GenBank/DDBJ databases">
        <title>First draft genome of Liparis tanakae, snailfish: a comprehensive survey of snailfish specific genes.</title>
        <authorList>
            <person name="Kim W."/>
            <person name="Song I."/>
            <person name="Jeong J.-H."/>
            <person name="Kim D."/>
            <person name="Kim S."/>
            <person name="Ryu S."/>
            <person name="Song J.Y."/>
            <person name="Lee S.K."/>
        </authorList>
    </citation>
    <scope>NUCLEOTIDE SEQUENCE [LARGE SCALE GENOMIC DNA]</scope>
    <source>
        <tissue evidence="1">Muscle</tissue>
    </source>
</reference>
<keyword evidence="2" id="KW-1185">Reference proteome</keyword>
<accession>A0A4Z2J0D4</accession>
<organism evidence="1 2">
    <name type="scientific">Liparis tanakae</name>
    <name type="common">Tanaka's snailfish</name>
    <dbReference type="NCBI Taxonomy" id="230148"/>
    <lineage>
        <taxon>Eukaryota</taxon>
        <taxon>Metazoa</taxon>
        <taxon>Chordata</taxon>
        <taxon>Craniata</taxon>
        <taxon>Vertebrata</taxon>
        <taxon>Euteleostomi</taxon>
        <taxon>Actinopterygii</taxon>
        <taxon>Neopterygii</taxon>
        <taxon>Teleostei</taxon>
        <taxon>Neoteleostei</taxon>
        <taxon>Acanthomorphata</taxon>
        <taxon>Eupercaria</taxon>
        <taxon>Perciformes</taxon>
        <taxon>Cottioidei</taxon>
        <taxon>Cottales</taxon>
        <taxon>Liparidae</taxon>
        <taxon>Liparis</taxon>
    </lineage>
</organism>
<dbReference type="AlphaFoldDB" id="A0A4Z2J0D4"/>
<evidence type="ECO:0000313" key="1">
    <source>
        <dbReference type="EMBL" id="TNN82913.1"/>
    </source>
</evidence>